<organism evidence="2 3">
    <name type="scientific">Rhodopirellula maiorica SM1</name>
    <dbReference type="NCBI Taxonomy" id="1265738"/>
    <lineage>
        <taxon>Bacteria</taxon>
        <taxon>Pseudomonadati</taxon>
        <taxon>Planctomycetota</taxon>
        <taxon>Planctomycetia</taxon>
        <taxon>Pirellulales</taxon>
        <taxon>Pirellulaceae</taxon>
        <taxon>Novipirellula</taxon>
    </lineage>
</organism>
<accession>M5R972</accession>
<reference evidence="2 3" key="1">
    <citation type="journal article" date="2013" name="Mar. Genomics">
        <title>Expression of sulfatases in Rhodopirellula baltica and the diversity of sulfatases in the genus Rhodopirellula.</title>
        <authorList>
            <person name="Wegner C.E."/>
            <person name="Richter-Heitmann T."/>
            <person name="Klindworth A."/>
            <person name="Klockow C."/>
            <person name="Richter M."/>
            <person name="Achstetter T."/>
            <person name="Glockner F.O."/>
            <person name="Harder J."/>
        </authorList>
    </citation>
    <scope>NUCLEOTIDE SEQUENCE [LARGE SCALE GENOMIC DNA]</scope>
    <source>
        <strain evidence="2 3">SM1</strain>
    </source>
</reference>
<feature type="region of interest" description="Disordered" evidence="1">
    <location>
        <begin position="32"/>
        <end position="68"/>
    </location>
</feature>
<proteinExistence type="predicted"/>
<protein>
    <submittedName>
        <fullName evidence="2">Uncharacterized protein</fullName>
    </submittedName>
</protein>
<keyword evidence="3" id="KW-1185">Reference proteome</keyword>
<dbReference type="EMBL" id="ANOG01001020">
    <property type="protein sequence ID" value="EMI15920.1"/>
    <property type="molecule type" value="Genomic_DNA"/>
</dbReference>
<dbReference type="AlphaFoldDB" id="M5R972"/>
<sequence>MIDHDIRLSPQRMLRLLLATHDTERRRQEISRFGSQSGDLVAGGSPAHQVTARSDRFTDTPRNNHLHA</sequence>
<comment type="caution">
    <text evidence="2">The sequence shown here is derived from an EMBL/GenBank/DDBJ whole genome shotgun (WGS) entry which is preliminary data.</text>
</comment>
<evidence type="ECO:0000313" key="3">
    <source>
        <dbReference type="Proteomes" id="UP000011991"/>
    </source>
</evidence>
<name>M5R972_9BACT</name>
<evidence type="ECO:0000313" key="2">
    <source>
        <dbReference type="EMBL" id="EMI15920.1"/>
    </source>
</evidence>
<dbReference type="RefSeq" id="WP_008708013.1">
    <property type="nucleotide sequence ID" value="NZ_ANOG01001020.1"/>
</dbReference>
<dbReference type="PATRIC" id="fig|1265738.3.peg.7128"/>
<dbReference type="Proteomes" id="UP000011991">
    <property type="component" value="Unassembled WGS sequence"/>
</dbReference>
<gene>
    <name evidence="2" type="ORF">RMSM_07150</name>
</gene>
<evidence type="ECO:0000256" key="1">
    <source>
        <dbReference type="SAM" id="MobiDB-lite"/>
    </source>
</evidence>